<organism evidence="1 2">
    <name type="scientific">Camellia lanceoleosa</name>
    <dbReference type="NCBI Taxonomy" id="1840588"/>
    <lineage>
        <taxon>Eukaryota</taxon>
        <taxon>Viridiplantae</taxon>
        <taxon>Streptophyta</taxon>
        <taxon>Embryophyta</taxon>
        <taxon>Tracheophyta</taxon>
        <taxon>Spermatophyta</taxon>
        <taxon>Magnoliopsida</taxon>
        <taxon>eudicotyledons</taxon>
        <taxon>Gunneridae</taxon>
        <taxon>Pentapetalae</taxon>
        <taxon>asterids</taxon>
        <taxon>Ericales</taxon>
        <taxon>Theaceae</taxon>
        <taxon>Camellia</taxon>
    </lineage>
</organism>
<sequence length="196" mass="21791">MILVEENIFDLHILKNNPKICKVTTLSTKQCRFLLCRALFGDLIFSSSSIGADSVDRESTGNGQLFANSLFREKKKNGDLVRAHSELQQWDAIKADIETMYQEIQRGRMDAIEYEKEAHASNLEQGDAMEKSKISMDYEIEKLCAELANAEKRARAAPAAAVAKTPSTGYAAGFRNLEIGYGGSSYPDAYAMHQPE</sequence>
<accession>A0ACC0I260</accession>
<reference evidence="1 2" key="1">
    <citation type="journal article" date="2022" name="Plant J.">
        <title>Chromosome-level genome of Camellia lanceoleosa provides a valuable resource for understanding genome evolution and self-incompatibility.</title>
        <authorList>
            <person name="Gong W."/>
            <person name="Xiao S."/>
            <person name="Wang L."/>
            <person name="Liao Z."/>
            <person name="Chang Y."/>
            <person name="Mo W."/>
            <person name="Hu G."/>
            <person name="Li W."/>
            <person name="Zhao G."/>
            <person name="Zhu H."/>
            <person name="Hu X."/>
            <person name="Ji K."/>
            <person name="Xiang X."/>
            <person name="Song Q."/>
            <person name="Yuan D."/>
            <person name="Jin S."/>
            <person name="Zhang L."/>
        </authorList>
    </citation>
    <scope>NUCLEOTIDE SEQUENCE [LARGE SCALE GENOMIC DNA]</scope>
    <source>
        <strain evidence="1">SQ_2022a</strain>
    </source>
</reference>
<proteinExistence type="predicted"/>
<keyword evidence="2" id="KW-1185">Reference proteome</keyword>
<evidence type="ECO:0000313" key="1">
    <source>
        <dbReference type="EMBL" id="KAI8018311.1"/>
    </source>
</evidence>
<comment type="caution">
    <text evidence="1">The sequence shown here is derived from an EMBL/GenBank/DDBJ whole genome shotgun (WGS) entry which is preliminary data.</text>
</comment>
<name>A0ACC0I260_9ERIC</name>
<gene>
    <name evidence="1" type="ORF">LOK49_LG04G02697</name>
</gene>
<protein>
    <submittedName>
        <fullName evidence="1">Protein FLX-like 1</fullName>
    </submittedName>
</protein>
<evidence type="ECO:0000313" key="2">
    <source>
        <dbReference type="Proteomes" id="UP001060215"/>
    </source>
</evidence>
<dbReference type="Proteomes" id="UP001060215">
    <property type="component" value="Chromosome 2"/>
</dbReference>
<dbReference type="EMBL" id="CM045759">
    <property type="protein sequence ID" value="KAI8018311.1"/>
    <property type="molecule type" value="Genomic_DNA"/>
</dbReference>